<proteinExistence type="predicted"/>
<dbReference type="Proteomes" id="UP000291142">
    <property type="component" value="Unassembled WGS sequence"/>
</dbReference>
<comment type="caution">
    <text evidence="1">The sequence shown here is derived from an EMBL/GenBank/DDBJ whole genome shotgun (WGS) entry which is preliminary data.</text>
</comment>
<name>A0A4Q9FLU3_9FLAO</name>
<organism evidence="1 2">
    <name type="scientific">Hyunsoonleella flava</name>
    <dbReference type="NCBI Taxonomy" id="2527939"/>
    <lineage>
        <taxon>Bacteria</taxon>
        <taxon>Pseudomonadati</taxon>
        <taxon>Bacteroidota</taxon>
        <taxon>Flavobacteriia</taxon>
        <taxon>Flavobacteriales</taxon>
        <taxon>Flavobacteriaceae</taxon>
    </lineage>
</organism>
<dbReference type="OrthoDB" id="9929668at2"/>
<evidence type="ECO:0000313" key="1">
    <source>
        <dbReference type="EMBL" id="TBN06700.1"/>
    </source>
</evidence>
<sequence length="60" mass="7290">MKIEELVQCKKKIKALEKIIENDSSSLNLYRYKKATERFNNLKVVIFDLKMLELRIKRKF</sequence>
<keyword evidence="2" id="KW-1185">Reference proteome</keyword>
<gene>
    <name evidence="1" type="ORF">EYD45_02105</name>
</gene>
<dbReference type="EMBL" id="SIRT01000001">
    <property type="protein sequence ID" value="TBN06700.1"/>
    <property type="molecule type" value="Genomic_DNA"/>
</dbReference>
<dbReference type="RefSeq" id="WP_130962687.1">
    <property type="nucleotide sequence ID" value="NZ_SIRT01000001.1"/>
</dbReference>
<evidence type="ECO:0000313" key="2">
    <source>
        <dbReference type="Proteomes" id="UP000291142"/>
    </source>
</evidence>
<dbReference type="AlphaFoldDB" id="A0A4Q9FLU3"/>
<accession>A0A4Q9FLU3</accession>
<protein>
    <submittedName>
        <fullName evidence="1">Uncharacterized protein</fullName>
    </submittedName>
</protein>
<reference evidence="1 2" key="1">
    <citation type="submission" date="2019-02" db="EMBL/GenBank/DDBJ databases">
        <title>Hyunsoonleella sp., isolated from marine sediment.</title>
        <authorList>
            <person name="Liu B.-T."/>
        </authorList>
    </citation>
    <scope>NUCLEOTIDE SEQUENCE [LARGE SCALE GENOMIC DNA]</scope>
    <source>
        <strain evidence="1 2">T58</strain>
    </source>
</reference>